<dbReference type="AlphaFoldDB" id="A0A9N7YXE0"/>
<feature type="transmembrane region" description="Helical" evidence="11">
    <location>
        <begin position="160"/>
        <end position="177"/>
    </location>
</feature>
<evidence type="ECO:0000256" key="10">
    <source>
        <dbReference type="SAM" id="Coils"/>
    </source>
</evidence>
<evidence type="ECO:0000313" key="13">
    <source>
        <dbReference type="Proteomes" id="UP001153269"/>
    </source>
</evidence>
<evidence type="ECO:0000256" key="3">
    <source>
        <dbReference type="ARBA" id="ARBA00022692"/>
    </source>
</evidence>
<evidence type="ECO:0000256" key="6">
    <source>
        <dbReference type="ARBA" id="ARBA00023136"/>
    </source>
</evidence>
<dbReference type="InterPro" id="IPR013174">
    <property type="entry name" value="DPM3"/>
</dbReference>
<dbReference type="Pfam" id="PF08285">
    <property type="entry name" value="DPM3"/>
    <property type="match status" value="1"/>
</dbReference>
<proteinExistence type="inferred from homology"/>
<evidence type="ECO:0000256" key="4">
    <source>
        <dbReference type="ARBA" id="ARBA00022824"/>
    </source>
</evidence>
<evidence type="ECO:0000256" key="8">
    <source>
        <dbReference type="ARBA" id="ARBA00032612"/>
    </source>
</evidence>
<protein>
    <recommendedName>
        <fullName evidence="9">Dolichol-phosphate mannose synthase subunit 3</fullName>
    </recommendedName>
    <alternativeName>
        <fullName evidence="8">Dolichyl-phosphate beta-D-mannosyltransferase subunit 3</fullName>
    </alternativeName>
    <alternativeName>
        <fullName evidence="7">Mannose-P-dolichol synthase subunit 3</fullName>
    </alternativeName>
</protein>
<keyword evidence="13" id="KW-1185">Reference proteome</keyword>
<comment type="subcellular location">
    <subcellularLocation>
        <location evidence="1">Endoplasmic reticulum membrane</location>
        <topology evidence="1">Multi-pass membrane protein</topology>
    </subcellularLocation>
</comment>
<feature type="coiled-coil region" evidence="10">
    <location>
        <begin position="220"/>
        <end position="247"/>
    </location>
</feature>
<evidence type="ECO:0000256" key="1">
    <source>
        <dbReference type="ARBA" id="ARBA00004477"/>
    </source>
</evidence>
<accession>A0A9N7YXE0</accession>
<dbReference type="Proteomes" id="UP001153269">
    <property type="component" value="Unassembled WGS sequence"/>
</dbReference>
<dbReference type="PANTHER" id="PTHR16433">
    <property type="entry name" value="DOLICHOL-PHOSPHATE MANNOSYLTRANSFERASE SUBUNIT 3"/>
    <property type="match status" value="1"/>
</dbReference>
<keyword evidence="10" id="KW-0175">Coiled coil</keyword>
<dbReference type="GO" id="GO:0006506">
    <property type="term" value="P:GPI anchor biosynthetic process"/>
    <property type="evidence" value="ECO:0007669"/>
    <property type="project" value="TreeGrafter"/>
</dbReference>
<evidence type="ECO:0000313" key="12">
    <source>
        <dbReference type="EMBL" id="CAB1441425.1"/>
    </source>
</evidence>
<feature type="transmembrane region" description="Helical" evidence="11">
    <location>
        <begin position="197"/>
        <end position="215"/>
    </location>
</feature>
<dbReference type="GO" id="GO:0005789">
    <property type="term" value="C:endoplasmic reticulum membrane"/>
    <property type="evidence" value="ECO:0007669"/>
    <property type="project" value="UniProtKB-SubCell"/>
</dbReference>
<keyword evidence="5 11" id="KW-1133">Transmembrane helix</keyword>
<reference evidence="12" key="1">
    <citation type="submission" date="2020-03" db="EMBL/GenBank/DDBJ databases">
        <authorList>
            <person name="Weist P."/>
        </authorList>
    </citation>
    <scope>NUCLEOTIDE SEQUENCE</scope>
</reference>
<keyword evidence="3 11" id="KW-0812">Transmembrane</keyword>
<dbReference type="PANTHER" id="PTHR16433:SF0">
    <property type="entry name" value="DOLICHOL-PHOSPHATE MANNOSYLTRANSFERASE SUBUNIT 3"/>
    <property type="match status" value="1"/>
</dbReference>
<evidence type="ECO:0000256" key="2">
    <source>
        <dbReference type="ARBA" id="ARBA00010430"/>
    </source>
</evidence>
<organism evidence="12 13">
    <name type="scientific">Pleuronectes platessa</name>
    <name type="common">European plaice</name>
    <dbReference type="NCBI Taxonomy" id="8262"/>
    <lineage>
        <taxon>Eukaryota</taxon>
        <taxon>Metazoa</taxon>
        <taxon>Chordata</taxon>
        <taxon>Craniata</taxon>
        <taxon>Vertebrata</taxon>
        <taxon>Euteleostomi</taxon>
        <taxon>Actinopterygii</taxon>
        <taxon>Neopterygii</taxon>
        <taxon>Teleostei</taxon>
        <taxon>Neoteleostei</taxon>
        <taxon>Acanthomorphata</taxon>
        <taxon>Carangaria</taxon>
        <taxon>Pleuronectiformes</taxon>
        <taxon>Pleuronectoidei</taxon>
        <taxon>Pleuronectidae</taxon>
        <taxon>Pleuronectes</taxon>
    </lineage>
</organism>
<sequence>MRSVCSSLDARRYIIRPFVENPALTHINTFIIDTSAGPVCQDSLIRCWREIVQSNLKWPPGETFITVCQLVPLSIMLMPEDIVFWGERSGGTDGGGRHHQARAIVNGCYTDKGDPTRSQAVVLCLPGLLGLERRFPEYWNGTGVLTQKVGSRRALIMTKLLQWLLGVSLVLTAWAVVSFDLLDLSLPHTYREVAWPMPLYLLVSFGCYSLATVGYRLTTFNDCEEAAAELQGQIREAREDLRSKGLKM</sequence>
<keyword evidence="4" id="KW-0256">Endoplasmic reticulum</keyword>
<evidence type="ECO:0000256" key="7">
    <source>
        <dbReference type="ARBA" id="ARBA00029791"/>
    </source>
</evidence>
<keyword evidence="6 11" id="KW-0472">Membrane</keyword>
<comment type="similarity">
    <text evidence="2">Belongs to the DPM3 family.</text>
</comment>
<comment type="caution">
    <text evidence="12">The sequence shown here is derived from an EMBL/GenBank/DDBJ whole genome shotgun (WGS) entry which is preliminary data.</text>
</comment>
<evidence type="ECO:0000256" key="9">
    <source>
        <dbReference type="ARBA" id="ARBA00033176"/>
    </source>
</evidence>
<dbReference type="GO" id="GO:0033185">
    <property type="term" value="C:dolichol-phosphate-mannose synthase complex"/>
    <property type="evidence" value="ECO:0007669"/>
    <property type="project" value="TreeGrafter"/>
</dbReference>
<evidence type="ECO:0000256" key="5">
    <source>
        <dbReference type="ARBA" id="ARBA00022989"/>
    </source>
</evidence>
<name>A0A9N7YXE0_PLEPL</name>
<evidence type="ECO:0000256" key="11">
    <source>
        <dbReference type="SAM" id="Phobius"/>
    </source>
</evidence>
<gene>
    <name evidence="12" type="ORF">PLEPLA_LOCUS29198</name>
</gene>
<dbReference type="EMBL" id="CADEAL010002646">
    <property type="protein sequence ID" value="CAB1441425.1"/>
    <property type="molecule type" value="Genomic_DNA"/>
</dbReference>